<keyword evidence="1" id="KW-0472">Membrane</keyword>
<comment type="caution">
    <text evidence="2">The sequence shown here is derived from an EMBL/GenBank/DDBJ whole genome shotgun (WGS) entry which is preliminary data.</text>
</comment>
<gene>
    <name evidence="2" type="ORF">HMPREF0724_11377</name>
</gene>
<dbReference type="STRING" id="43767.A6I91_07230"/>
<dbReference type="EMBL" id="ADNW02000007">
    <property type="protein sequence ID" value="EGD24842.1"/>
    <property type="molecule type" value="Genomic_DNA"/>
</dbReference>
<keyword evidence="3" id="KW-1185">Reference proteome</keyword>
<protein>
    <recommendedName>
        <fullName evidence="4">DUF456 domain-containing protein</fullName>
    </recommendedName>
</protein>
<evidence type="ECO:0000313" key="3">
    <source>
        <dbReference type="Proteomes" id="UP000004245"/>
    </source>
</evidence>
<evidence type="ECO:0000313" key="2">
    <source>
        <dbReference type="EMBL" id="EGD24842.1"/>
    </source>
</evidence>
<evidence type="ECO:0008006" key="4">
    <source>
        <dbReference type="Google" id="ProtNLM"/>
    </source>
</evidence>
<feature type="transmembrane region" description="Helical" evidence="1">
    <location>
        <begin position="155"/>
        <end position="180"/>
    </location>
</feature>
<keyword evidence="1" id="KW-1133">Transmembrane helix</keyword>
<dbReference type="Proteomes" id="UP000004245">
    <property type="component" value="Unassembled WGS sequence"/>
</dbReference>
<dbReference type="Pfam" id="PF04306">
    <property type="entry name" value="DUF456"/>
    <property type="match status" value="1"/>
</dbReference>
<name>E9SZ85_RHOHA</name>
<evidence type="ECO:0000256" key="1">
    <source>
        <dbReference type="SAM" id="Phobius"/>
    </source>
</evidence>
<dbReference type="AlphaFoldDB" id="E9SZ85"/>
<keyword evidence="1" id="KW-0812">Transmembrane</keyword>
<feature type="transmembrane region" description="Helical" evidence="1">
    <location>
        <begin position="69"/>
        <end position="89"/>
    </location>
</feature>
<organism evidence="2 3">
    <name type="scientific">Prescottella equi ATCC 33707</name>
    <dbReference type="NCBI Taxonomy" id="525370"/>
    <lineage>
        <taxon>Bacteria</taxon>
        <taxon>Bacillati</taxon>
        <taxon>Actinomycetota</taxon>
        <taxon>Actinomycetes</taxon>
        <taxon>Mycobacteriales</taxon>
        <taxon>Nocardiaceae</taxon>
        <taxon>Prescottella</taxon>
    </lineage>
</organism>
<proteinExistence type="predicted"/>
<feature type="transmembrane region" description="Helical" evidence="1">
    <location>
        <begin position="20"/>
        <end position="39"/>
    </location>
</feature>
<sequence>MSGPARRPRGCASSYRSERAGVSTGVLVLLGLVMLVGLVGIVVPILPGTLLIAGALLVWAILDASAAGWAVFAVAMLLLVASGVVKYAWPGRRMRDAGVPGRSVIFGGLVGIVGFFVVPVVGLLLGFLLGTYVAEAARHRTHRDAWTSTVHATKAVGLSILVELFGALLAVGLWLGAVLAL</sequence>
<dbReference type="InterPro" id="IPR007403">
    <property type="entry name" value="DUF456"/>
</dbReference>
<feature type="transmembrane region" description="Helical" evidence="1">
    <location>
        <begin position="45"/>
        <end position="62"/>
    </location>
</feature>
<dbReference type="HOGENOM" id="CLU_109297_3_1_11"/>
<reference evidence="2" key="1">
    <citation type="submission" date="2011-01" db="EMBL/GenBank/DDBJ databases">
        <authorList>
            <person name="Muzny D."/>
            <person name="Qin X."/>
            <person name="Buhay C."/>
            <person name="Dugan-Rocha S."/>
            <person name="Ding Y."/>
            <person name="Chen G."/>
            <person name="Hawes A."/>
            <person name="Holder M."/>
            <person name="Jhangiani S."/>
            <person name="Johnson A."/>
            <person name="Khan Z."/>
            <person name="Li Z."/>
            <person name="Liu W."/>
            <person name="Liu X."/>
            <person name="Perez L."/>
            <person name="Shen H."/>
            <person name="Wang Q."/>
            <person name="Watt J."/>
            <person name="Xi L."/>
            <person name="Xin Y."/>
            <person name="Zhou J."/>
            <person name="Deng J."/>
            <person name="Jiang H."/>
            <person name="Liu Y."/>
            <person name="Qu J."/>
            <person name="Song X.-Z."/>
            <person name="Zhang L."/>
            <person name="Villasana D."/>
            <person name="Johnson A."/>
            <person name="Liu J."/>
            <person name="Liyanage D."/>
            <person name="Lorensuhewa L."/>
            <person name="Robinson T."/>
            <person name="Song A."/>
            <person name="Song B.-B."/>
            <person name="Dinh H."/>
            <person name="Thornton R."/>
            <person name="Coyle M."/>
            <person name="Francisco L."/>
            <person name="Jackson L."/>
            <person name="Javaid M."/>
            <person name="Korchina V."/>
            <person name="Kovar C."/>
            <person name="Mata R."/>
            <person name="Mathew T."/>
            <person name="Ngo R."/>
            <person name="Nguyen L."/>
            <person name="Nguyen N."/>
            <person name="Okwuonu G."/>
            <person name="Ongeri F."/>
            <person name="Pham C."/>
            <person name="Simmons D."/>
            <person name="Wilczek-Boney K."/>
            <person name="Hale W."/>
            <person name="Jakkamsetti A."/>
            <person name="Pham P."/>
            <person name="Ruth R."/>
            <person name="San Lucas F."/>
            <person name="Warren J."/>
            <person name="Zhang J."/>
            <person name="Zhao Z."/>
            <person name="Zhou C."/>
            <person name="Zhu D."/>
            <person name="Lee S."/>
            <person name="Bess C."/>
            <person name="Blankenburg K."/>
            <person name="Forbes L."/>
            <person name="Fu Q."/>
            <person name="Gubbala S."/>
            <person name="Hirani K."/>
            <person name="Jayaseelan J.C."/>
            <person name="Lara F."/>
            <person name="Munidasa M."/>
            <person name="Palculict T."/>
            <person name="Patil S."/>
            <person name="Pu L.-L."/>
            <person name="Saada N."/>
            <person name="Tang L."/>
            <person name="Weissenberger G."/>
            <person name="Zhu Y."/>
            <person name="Hemphill L."/>
            <person name="Shang Y."/>
            <person name="Youmans B."/>
            <person name="Ayvaz T."/>
            <person name="Ross M."/>
            <person name="Santibanez J."/>
            <person name="Aqrawi P."/>
            <person name="Gross S."/>
            <person name="Joshi V."/>
            <person name="Fowler G."/>
            <person name="Nazareth L."/>
            <person name="Reid J."/>
            <person name="Worley K."/>
            <person name="Petrosino J."/>
            <person name="Highlander S."/>
            <person name="Gibbs R."/>
        </authorList>
    </citation>
    <scope>NUCLEOTIDE SEQUENCE [LARGE SCALE GENOMIC DNA]</scope>
    <source>
        <strain evidence="2">ATCC 33707</strain>
    </source>
</reference>
<feature type="transmembrane region" description="Helical" evidence="1">
    <location>
        <begin position="109"/>
        <end position="134"/>
    </location>
</feature>
<accession>E9SZ85</accession>